<dbReference type="EMBL" id="JABFUC010000007">
    <property type="protein sequence ID" value="MCG6658029.1"/>
    <property type="molecule type" value="Genomic_DNA"/>
</dbReference>
<comment type="caution">
    <text evidence="2">The sequence shown here is derived from an EMBL/GenBank/DDBJ whole genome shotgun (WGS) entry which is preliminary data.</text>
</comment>
<organism evidence="2 3">
    <name type="scientific">Billgrantia campisalis</name>
    <dbReference type="NCBI Taxonomy" id="74661"/>
    <lineage>
        <taxon>Bacteria</taxon>
        <taxon>Pseudomonadati</taxon>
        <taxon>Pseudomonadota</taxon>
        <taxon>Gammaproteobacteria</taxon>
        <taxon>Oceanospirillales</taxon>
        <taxon>Halomonadaceae</taxon>
        <taxon>Billgrantia</taxon>
    </lineage>
</organism>
<gene>
    <name evidence="2" type="ORF">HOP52_09710</name>
</gene>
<dbReference type="SUPFAM" id="SSF53756">
    <property type="entry name" value="UDP-Glycosyltransferase/glycogen phosphorylase"/>
    <property type="match status" value="2"/>
</dbReference>
<evidence type="ECO:0000313" key="3">
    <source>
        <dbReference type="Proteomes" id="UP000814385"/>
    </source>
</evidence>
<dbReference type="Pfam" id="PF00534">
    <property type="entry name" value="Glycos_transf_1"/>
    <property type="match status" value="2"/>
</dbReference>
<proteinExistence type="predicted"/>
<dbReference type="CDD" id="cd03809">
    <property type="entry name" value="GT4_MtfB-like"/>
    <property type="match status" value="1"/>
</dbReference>
<name>A0ABS9P8E3_9GAMM</name>
<dbReference type="Gene3D" id="3.40.50.2000">
    <property type="entry name" value="Glycogen Phosphorylase B"/>
    <property type="match status" value="3"/>
</dbReference>
<sequence>MTTCYLVDNPAGRPLAEDPGWLDALKASPGDSGILIGFSHADLITIRQRLEDQLPPSALLSVDEAALDALGGAESELARLALERAIEGLCPETLECHGHAGQRLRFGMQASVAEPQTAAVEPDRRPRLAFVSPLPPQPTGIADYSAELLPYLAEHYEITLVVDQPSVEERLAERYAVIETADFAKRAREFDRVLYQVGNSLYHAYQFPLLRRHPGSVVLHDVYLFDAVWWMQESQAWPDGLAQQLFSDHGYPASLALHQRDPEKEPLPRGPEDYPVNGFVTQEAAGLIVHSAFARDLDRHWRPDAERAPAAVIPHLRQLPDEITPALKRQARQALGVAENTCLIASFGGINPKKLSDRLVEAILDTPLGEHPDIQLVLVGAQHGGEFGRRLERRLRGHPRVGRVTITGFVDRERYLRWLQAADIAVQLRQHSRGESSGAIFDAMAHGVAVVANAHGSSAELPESAVAMLPEQCDLNALSESLVALVDDPQRRQALGQAARGFVAEALAPPRIATRYREAIEGFARGTRRQRAEQWLDRLAACQALRELDEPRLKSATRTLCELDTLAPAQPPRILFDVSTIAWHDLKTGIERVTRRLADELLRHPPPGWRVELIRWGGDDFHLARGFASDQLGIAPPAPDRPCEARPGDIYVSVEWAPPLLEQAGHALERLRARGVRCYFTVHDLLPLRLPHCFPDDTPARMRAWFEAIAGLADGITTVSATVADDVRGELEALALPHPPWVRHFHLGADFSGHAAGEPLQRGEQRLLEKIGQASGATLLVVGTVEPRKGHRQVMEAMERCWQDGAELNLVIVGKQGWDVDDLMQRIARHPRRDRRLFWVEGASDTLLRRLYAGSDGLVAASLGEGFGLPLIEAAHHGIPILARDIPVFREVAGEHADYFTAETAEDLAQALTAWQRRWRAGELGDSRAMPYQSWAQSAGQWLGHILAEQPTPAAPGQPQGENGSC</sequence>
<dbReference type="PANTHER" id="PTHR46401:SF9">
    <property type="entry name" value="MANNOSYLTRANSFERASE A"/>
    <property type="match status" value="1"/>
</dbReference>
<keyword evidence="3" id="KW-1185">Reference proteome</keyword>
<reference evidence="2 3" key="1">
    <citation type="submission" date="2020-05" db="EMBL/GenBank/DDBJ databases">
        <title>Comparative genomic analysis of denitrifying bacteria from Halomonas genus.</title>
        <authorList>
            <person name="Wang L."/>
            <person name="Shao Z."/>
        </authorList>
    </citation>
    <scope>NUCLEOTIDE SEQUENCE [LARGE SCALE GENOMIC DNA]</scope>
    <source>
        <strain evidence="2 3">A4</strain>
    </source>
</reference>
<dbReference type="InterPro" id="IPR001296">
    <property type="entry name" value="Glyco_trans_1"/>
</dbReference>
<feature type="domain" description="Glycosyl transferase family 1" evidence="1">
    <location>
        <begin position="777"/>
        <end position="915"/>
    </location>
</feature>
<feature type="domain" description="Glycosyl transferase family 1" evidence="1">
    <location>
        <begin position="330"/>
        <end position="500"/>
    </location>
</feature>
<dbReference type="PANTHER" id="PTHR46401">
    <property type="entry name" value="GLYCOSYLTRANSFERASE WBBK-RELATED"/>
    <property type="match status" value="1"/>
</dbReference>
<dbReference type="CDD" id="cd03801">
    <property type="entry name" value="GT4_PimA-like"/>
    <property type="match status" value="1"/>
</dbReference>
<accession>A0ABS9P8E3</accession>
<evidence type="ECO:0000313" key="2">
    <source>
        <dbReference type="EMBL" id="MCG6658029.1"/>
    </source>
</evidence>
<dbReference type="RefSeq" id="WP_238977181.1">
    <property type="nucleotide sequence ID" value="NZ_JABFUC010000007.1"/>
</dbReference>
<dbReference type="Proteomes" id="UP000814385">
    <property type="component" value="Unassembled WGS sequence"/>
</dbReference>
<evidence type="ECO:0000259" key="1">
    <source>
        <dbReference type="Pfam" id="PF00534"/>
    </source>
</evidence>
<protein>
    <submittedName>
        <fullName evidence="2">Glycosyltransferase</fullName>
    </submittedName>
</protein>